<dbReference type="InterPro" id="IPR000249">
    <property type="entry name" value="BMC_dom"/>
</dbReference>
<dbReference type="PIRSF" id="PIRSF034834">
    <property type="entry name" value="PduT"/>
    <property type="match status" value="1"/>
</dbReference>
<dbReference type="SUPFAM" id="SSF143414">
    <property type="entry name" value="CcmK-like"/>
    <property type="match status" value="2"/>
</dbReference>
<dbReference type="InterPro" id="IPR044872">
    <property type="entry name" value="CcmK/CsoS1_BMC"/>
</dbReference>
<reference evidence="2" key="1">
    <citation type="submission" date="2012-10" db="EMBL/GenBank/DDBJ databases">
        <authorList>
            <person name="Sandrine L."/>
        </authorList>
    </citation>
    <scope>NUCLEOTIDE SEQUENCE</scope>
</reference>
<dbReference type="PANTHER" id="PTHR33941:SF11">
    <property type="entry name" value="BACTERIAL MICROCOMPARTMENT SHELL PROTEIN PDUJ"/>
    <property type="match status" value="1"/>
</dbReference>
<feature type="domain" description="BMC" evidence="1">
    <location>
        <begin position="1"/>
        <end position="79"/>
    </location>
</feature>
<dbReference type="SMART" id="SM00877">
    <property type="entry name" value="BMC"/>
    <property type="match status" value="2"/>
</dbReference>
<organism evidence="2">
    <name type="scientific">termite gut metagenome</name>
    <dbReference type="NCBI Taxonomy" id="433724"/>
    <lineage>
        <taxon>unclassified sequences</taxon>
        <taxon>metagenomes</taxon>
        <taxon>organismal metagenomes</taxon>
    </lineage>
</organism>
<accession>S0DDC4</accession>
<dbReference type="InterPro" id="IPR037233">
    <property type="entry name" value="CcmK-like_sf"/>
</dbReference>
<protein>
    <submittedName>
        <fullName evidence="2">Putative carbon dioxide concentrating mechanism/carboxysome shell protein</fullName>
    </submittedName>
</protein>
<gene>
    <name evidence="2" type="ORF">BN138_45</name>
</gene>
<evidence type="ECO:0000259" key="1">
    <source>
        <dbReference type="PROSITE" id="PS51930"/>
    </source>
</evidence>
<dbReference type="Pfam" id="PF00936">
    <property type="entry name" value="BMC"/>
    <property type="match status" value="2"/>
</dbReference>
<dbReference type="AlphaFoldDB" id="S0DDC4"/>
<dbReference type="Gene3D" id="3.30.70.1710">
    <property type="match status" value="2"/>
</dbReference>
<name>S0DDC4_9ZZZZ</name>
<dbReference type="InterPro" id="IPR011238">
    <property type="entry name" value="Micro_shell_prot_PduT"/>
</dbReference>
<evidence type="ECO:0000313" key="2">
    <source>
        <dbReference type="EMBL" id="CCO20857.1"/>
    </source>
</evidence>
<reference evidence="2" key="2">
    <citation type="journal article" date="2013" name="Biotechnol. Biofuels">
        <title>Mining for hemicellulases in the fungus-growing termite Pseudacanthotermes militaris using functional metagenomics.</title>
        <authorList>
            <person name="Bastien G."/>
            <person name="Arnal G."/>
            <person name="Bozonnet S."/>
            <person name="Laguerre S."/>
            <person name="Ferreira F."/>
            <person name="Faure R."/>
            <person name="Henrissat B."/>
            <person name="Lefevre F."/>
            <person name="Robe P."/>
            <person name="Bouchez O."/>
            <person name="Noirot C."/>
            <person name="Dumon C."/>
            <person name="O'Donohue M."/>
        </authorList>
    </citation>
    <scope>NUCLEOTIDE SEQUENCE</scope>
</reference>
<dbReference type="PANTHER" id="PTHR33941">
    <property type="entry name" value="PROPANEDIOL UTILIZATION PROTEIN PDUA"/>
    <property type="match status" value="1"/>
</dbReference>
<dbReference type="CDD" id="cd07054">
    <property type="entry name" value="BMC_PduT_repeat2"/>
    <property type="match status" value="1"/>
</dbReference>
<dbReference type="InterPro" id="IPR050575">
    <property type="entry name" value="BMC_shell"/>
</dbReference>
<dbReference type="GO" id="GO:0031469">
    <property type="term" value="C:bacterial microcompartment"/>
    <property type="evidence" value="ECO:0007669"/>
    <property type="project" value="InterPro"/>
</dbReference>
<proteinExistence type="predicted"/>
<dbReference type="EMBL" id="HF548270">
    <property type="protein sequence ID" value="CCO20857.1"/>
    <property type="molecule type" value="Genomic_DNA"/>
</dbReference>
<sequence>MELNSIARGIEAADAILKASDVELISACAGCPGKYYILFCGGTAAADVALAAGAAVGGAFVVDRTLIPNIHPHVIRAMTKTTEIPQRGALGVLEFFSVTASIYAADAAVKAADIQLVELRAGMGVGGKSYIILAGDVAAVKTAVDVGISEENALGMLINSAVIPNPSASLFEYLY</sequence>
<feature type="domain" description="BMC" evidence="1">
    <location>
        <begin position="89"/>
        <end position="175"/>
    </location>
</feature>
<dbReference type="PROSITE" id="PS51930">
    <property type="entry name" value="BMC_2"/>
    <property type="match status" value="2"/>
</dbReference>